<dbReference type="GO" id="GO:0006338">
    <property type="term" value="P:chromatin remodeling"/>
    <property type="evidence" value="ECO:0007669"/>
    <property type="project" value="UniProtKB-ARBA"/>
</dbReference>
<reference evidence="4 5" key="1">
    <citation type="journal article" date="2012" name="Science">
        <title>The Paleozoic origin of enzymatic lignin decomposition reconstructed from 31 fungal genomes.</title>
        <authorList>
            <person name="Floudas D."/>
            <person name="Binder M."/>
            <person name="Riley R."/>
            <person name="Barry K."/>
            <person name="Blanchette R.A."/>
            <person name="Henrissat B."/>
            <person name="Martinez A.T."/>
            <person name="Otillar R."/>
            <person name="Spatafora J.W."/>
            <person name="Yadav J.S."/>
            <person name="Aerts A."/>
            <person name="Benoit I."/>
            <person name="Boyd A."/>
            <person name="Carlson A."/>
            <person name="Copeland A."/>
            <person name="Coutinho P.M."/>
            <person name="de Vries R.P."/>
            <person name="Ferreira P."/>
            <person name="Findley K."/>
            <person name="Foster B."/>
            <person name="Gaskell J."/>
            <person name="Glotzer D."/>
            <person name="Gorecki P."/>
            <person name="Heitman J."/>
            <person name="Hesse C."/>
            <person name="Hori C."/>
            <person name="Igarashi K."/>
            <person name="Jurgens J.A."/>
            <person name="Kallen N."/>
            <person name="Kersten P."/>
            <person name="Kohler A."/>
            <person name="Kuees U."/>
            <person name="Kumar T.K.A."/>
            <person name="Kuo A."/>
            <person name="LaButti K."/>
            <person name="Larrondo L.F."/>
            <person name="Lindquist E."/>
            <person name="Ling A."/>
            <person name="Lombard V."/>
            <person name="Lucas S."/>
            <person name="Lundell T."/>
            <person name="Martin R."/>
            <person name="McLaughlin D.J."/>
            <person name="Morgenstern I."/>
            <person name="Morin E."/>
            <person name="Murat C."/>
            <person name="Nagy L.G."/>
            <person name="Nolan M."/>
            <person name="Ohm R.A."/>
            <person name="Patyshakuliyeva A."/>
            <person name="Rokas A."/>
            <person name="Ruiz-Duenas F.J."/>
            <person name="Sabat G."/>
            <person name="Salamov A."/>
            <person name="Samejima M."/>
            <person name="Schmutz J."/>
            <person name="Slot J.C."/>
            <person name="St John F."/>
            <person name="Stenlid J."/>
            <person name="Sun H."/>
            <person name="Sun S."/>
            <person name="Syed K."/>
            <person name="Tsang A."/>
            <person name="Wiebenga A."/>
            <person name="Young D."/>
            <person name="Pisabarro A."/>
            <person name="Eastwood D.C."/>
            <person name="Martin F."/>
            <person name="Cullen D."/>
            <person name="Grigoriev I.V."/>
            <person name="Hibbett D.S."/>
        </authorList>
    </citation>
    <scope>NUCLEOTIDE SEQUENCE</scope>
    <source>
        <strain evidence="5">FP-58527</strain>
        <strain evidence="4">FP-58527 SS1</strain>
    </source>
</reference>
<evidence type="ECO:0000313" key="3">
    <source>
        <dbReference type="EMBL" id="EPS93693.1"/>
    </source>
</evidence>
<feature type="compositionally biased region" description="Basic and acidic residues" evidence="1">
    <location>
        <begin position="1"/>
        <end position="10"/>
    </location>
</feature>
<feature type="region of interest" description="Disordered" evidence="1">
    <location>
        <begin position="1"/>
        <end position="132"/>
    </location>
</feature>
<dbReference type="InterPro" id="IPR016197">
    <property type="entry name" value="Chromo-like_dom_sf"/>
</dbReference>
<feature type="compositionally biased region" description="Basic residues" evidence="1">
    <location>
        <begin position="314"/>
        <end position="326"/>
    </location>
</feature>
<dbReference type="HOGENOM" id="CLU_043295_0_0_1"/>
<dbReference type="InterPro" id="IPR000953">
    <property type="entry name" value="Chromo/chromo_shadow_dom"/>
</dbReference>
<sequence length="492" mass="52540">MAPIRSEKGGKAPSRSPWLSRGKLLTHHSSPDGSSLPPLAAELARSSGSSSSLPVASGSQQAPGPPSTIFPSLQSWLPETSLRSSQGGPTTPDLMSRLLDAGATANRPPPPTFPALSSWHPGAGTGTTRESAPAFPTLQSWLRASSTPPPPTIFPALSSWHPEASARATQDGAPAFPKLSSWMPYNAVRADQPQMPDIFALSSHDPAASSSTTVEGSPVFPKLSSWLPRDAASADQPPPPTFPALSSWHPDASTSTTREGAVFPTLSSWHPEAGATTQGEGVPALAPLASSHSEAEATTSDANSAAVSDTGSQPRHRRRYRRRRARQPTPPIPDDIELDLDRLPSLHTAPRVDPEDLDRDEIAVPMRMRDVLLQERLAAGADMGRLASLRRRKPVHLMGTLGGMPAIVTQFTEPGRGGWLVTSDGFPPDPAPGSNPGPVAVDQRGNEVWVVERVYPQRRLNAEGQWERLTKWAGYDQETWELEEEVGGHAPN</sequence>
<feature type="compositionally biased region" description="Polar residues" evidence="1">
    <location>
        <begin position="69"/>
        <end position="89"/>
    </location>
</feature>
<dbReference type="PROSITE" id="PS50013">
    <property type="entry name" value="CHROMO_2"/>
    <property type="match status" value="1"/>
</dbReference>
<feature type="compositionally biased region" description="Low complexity" evidence="1">
    <location>
        <begin position="39"/>
        <end position="59"/>
    </location>
</feature>
<name>S8DKR3_FOMSC</name>
<proteinExistence type="predicted"/>
<feature type="compositionally biased region" description="Low complexity" evidence="1">
    <location>
        <begin position="289"/>
        <end position="302"/>
    </location>
</feature>
<feature type="domain" description="Chromo" evidence="2">
    <location>
        <begin position="449"/>
        <end position="492"/>
    </location>
</feature>
<evidence type="ECO:0000313" key="5">
    <source>
        <dbReference type="Proteomes" id="UP000015241"/>
    </source>
</evidence>
<evidence type="ECO:0000256" key="1">
    <source>
        <dbReference type="SAM" id="MobiDB-lite"/>
    </source>
</evidence>
<gene>
    <name evidence="3" type="ORF">FOMPIDRAFT_1055764</name>
    <name evidence="4" type="ORF">FOMPIDRAFT_117643</name>
</gene>
<evidence type="ECO:0000259" key="2">
    <source>
        <dbReference type="PROSITE" id="PS50013"/>
    </source>
</evidence>
<keyword evidence="5" id="KW-1185">Reference proteome</keyword>
<evidence type="ECO:0000313" key="4">
    <source>
        <dbReference type="EMBL" id="EPS94161.1"/>
    </source>
</evidence>
<protein>
    <recommendedName>
        <fullName evidence="2">Chromo domain-containing protein</fullName>
    </recommendedName>
</protein>
<dbReference type="EMBL" id="KE504243">
    <property type="protein sequence ID" value="EPS94161.1"/>
    <property type="molecule type" value="Genomic_DNA"/>
</dbReference>
<dbReference type="AlphaFoldDB" id="S8DKR3"/>
<accession>S8DKR3</accession>
<feature type="compositionally biased region" description="Polar residues" evidence="1">
    <location>
        <begin position="303"/>
        <end position="313"/>
    </location>
</feature>
<dbReference type="EMBL" id="KE504261">
    <property type="protein sequence ID" value="EPS93693.1"/>
    <property type="molecule type" value="Genomic_DNA"/>
</dbReference>
<organism evidence="4 5">
    <name type="scientific">Fomitopsis schrenkii</name>
    <name type="common">Brown rot fungus</name>
    <dbReference type="NCBI Taxonomy" id="2126942"/>
    <lineage>
        <taxon>Eukaryota</taxon>
        <taxon>Fungi</taxon>
        <taxon>Dikarya</taxon>
        <taxon>Basidiomycota</taxon>
        <taxon>Agaricomycotina</taxon>
        <taxon>Agaricomycetes</taxon>
        <taxon>Polyporales</taxon>
        <taxon>Fomitopsis</taxon>
    </lineage>
</organism>
<dbReference type="SUPFAM" id="SSF54160">
    <property type="entry name" value="Chromo domain-like"/>
    <property type="match status" value="1"/>
</dbReference>
<reference evidence="4" key="2">
    <citation type="submission" date="2013-06" db="EMBL/GenBank/DDBJ databases">
        <authorList>
            <consortium name="DOE Joint Genome Institute"/>
            <person name="Riley R."/>
            <person name="Floudas D."/>
            <person name="Binder M."/>
            <person name="Barry K."/>
            <person name="Blanchette R.A."/>
            <person name="Henrissat B."/>
            <person name="Martinez A.T."/>
            <person name="Otillar R."/>
            <person name="Spatafora J.W."/>
            <person name="Yadav J.S."/>
            <person name="Aerts A."/>
            <person name="Benoit I."/>
            <person name="Boyd A."/>
            <person name="Carlson A."/>
            <person name="Copeland A."/>
            <person name="Coutinho P.M."/>
            <person name="De Vries R.P."/>
            <person name="Ferreira P."/>
            <person name="Findley K."/>
            <person name="Foster B."/>
            <person name="Gaskell J."/>
            <person name="Glotzer D."/>
            <person name="Gorecki P."/>
            <person name="Heitman J."/>
            <person name="Hesse C."/>
            <person name="Hori C."/>
            <person name="Igarashi K."/>
            <person name="Jurgens J.A."/>
            <person name="Kallen N."/>
            <person name="Kersten P."/>
            <person name="Kohler A."/>
            <person name="Kues U."/>
            <person name="Kumar T.K."/>
            <person name="Kuo A."/>
            <person name="LaButti K."/>
            <person name="Larrondo L.F."/>
            <person name="Lindquist E."/>
            <person name="Ling A."/>
            <person name="Lombard V."/>
            <person name="Lucas S."/>
            <person name="Lundell T."/>
            <person name="Martin R."/>
            <person name="McLaughlin D.J."/>
            <person name="Morgenstern I."/>
            <person name="Morin E."/>
            <person name="Murat C."/>
            <person name="Nagy L.G."/>
            <person name="Nolan M."/>
            <person name="Ohm R.A."/>
            <person name="Patyshakuliyeva A."/>
            <person name="Rokas A."/>
            <person name="Ruiz-Duenas F.J."/>
            <person name="Sabat G."/>
            <person name="Salamov A."/>
            <person name="Samejima M."/>
            <person name="Schmutz J."/>
            <person name="Slot J.C."/>
            <person name="St John F."/>
            <person name="Stenlid J."/>
            <person name="Sun H."/>
            <person name="Sun S."/>
            <person name="Syed K."/>
            <person name="Tsang A."/>
            <person name="Wiebenga A."/>
            <person name="Young D."/>
            <person name="Pisabarro A."/>
            <person name="Eastwood D.C."/>
            <person name="Martin F."/>
            <person name="Cullen D."/>
            <person name="Hibbett D.S."/>
            <person name="Grigoriev I.V."/>
        </authorList>
    </citation>
    <scope>NUCLEOTIDE SEQUENCE</scope>
    <source>
        <strain evidence="4">FP-58527 SS1</strain>
    </source>
</reference>
<dbReference type="Proteomes" id="UP000015241">
    <property type="component" value="Unassembled WGS sequence"/>
</dbReference>
<feature type="region of interest" description="Disordered" evidence="1">
    <location>
        <begin position="199"/>
        <end position="259"/>
    </location>
</feature>
<feature type="region of interest" description="Disordered" evidence="1">
    <location>
        <begin position="288"/>
        <end position="341"/>
    </location>
</feature>